<protein>
    <submittedName>
        <fullName evidence="1">Uncharacterized protein</fullName>
    </submittedName>
</protein>
<dbReference type="Pfam" id="PF19552">
    <property type="entry name" value="DUF6075"/>
    <property type="match status" value="1"/>
</dbReference>
<sequence length="135" mass="16072">MNPIRFRDAEHESFYYRMLDERKCSDGYHRALFYTLGISRDTRSHIRDLFDFSNGGIKPGGLALSWQTGSSIRVCRLAFNLWNGWTEKGGERYSTPHELFDCSYAPYFFEAIQLRYPDYCRSQEKNFKRLNEQVR</sequence>
<dbReference type="Proteomes" id="UP000187439">
    <property type="component" value="Unassembled WGS sequence"/>
</dbReference>
<accession>A0A1R0XY83</accession>
<proteinExistence type="predicted"/>
<dbReference type="AlphaFoldDB" id="A0A1R0XY83"/>
<evidence type="ECO:0000313" key="4">
    <source>
        <dbReference type="Proteomes" id="UP000187439"/>
    </source>
</evidence>
<evidence type="ECO:0000313" key="3">
    <source>
        <dbReference type="Proteomes" id="UP000187323"/>
    </source>
</evidence>
<dbReference type="EMBL" id="MPTO01000012">
    <property type="protein sequence ID" value="OME19833.1"/>
    <property type="molecule type" value="Genomic_DNA"/>
</dbReference>
<dbReference type="Proteomes" id="UP000187323">
    <property type="component" value="Unassembled WGS sequence"/>
</dbReference>
<dbReference type="EMBL" id="MPTC01000011">
    <property type="protein sequence ID" value="OMD40051.1"/>
    <property type="molecule type" value="Genomic_DNA"/>
</dbReference>
<dbReference type="OrthoDB" id="9800530at2"/>
<name>A0A1R0XY83_9BACL</name>
<evidence type="ECO:0000313" key="1">
    <source>
        <dbReference type="EMBL" id="OMD40051.1"/>
    </source>
</evidence>
<dbReference type="RefSeq" id="WP_076119644.1">
    <property type="nucleotide sequence ID" value="NZ_MPTC01000011.1"/>
</dbReference>
<dbReference type="InterPro" id="IPR045721">
    <property type="entry name" value="DUF6075"/>
</dbReference>
<comment type="caution">
    <text evidence="1">The sequence shown here is derived from an EMBL/GenBank/DDBJ whole genome shotgun (WGS) entry which is preliminary data.</text>
</comment>
<organism evidence="1 4">
    <name type="scientific">Paenibacillus odorifer</name>
    <dbReference type="NCBI Taxonomy" id="189426"/>
    <lineage>
        <taxon>Bacteria</taxon>
        <taxon>Bacillati</taxon>
        <taxon>Bacillota</taxon>
        <taxon>Bacilli</taxon>
        <taxon>Bacillales</taxon>
        <taxon>Paenibacillaceae</taxon>
        <taxon>Paenibacillus</taxon>
    </lineage>
</organism>
<evidence type="ECO:0000313" key="2">
    <source>
        <dbReference type="EMBL" id="OME19833.1"/>
    </source>
</evidence>
<reference evidence="3 4" key="1">
    <citation type="submission" date="2016-10" db="EMBL/GenBank/DDBJ databases">
        <title>Paenibacillus species isolates.</title>
        <authorList>
            <person name="Beno S.M."/>
        </authorList>
    </citation>
    <scope>NUCLEOTIDE SEQUENCE [LARGE SCALE GENOMIC DNA]</scope>
    <source>
        <strain evidence="1 4">FSL H7-0710</strain>
        <strain evidence="2 3">FSL H7-0918</strain>
    </source>
</reference>
<gene>
    <name evidence="2" type="ORF">BSK47_14775</name>
    <name evidence="1" type="ORF">BSK52_14245</name>
</gene>